<dbReference type="Proteomes" id="UP000772434">
    <property type="component" value="Unassembled WGS sequence"/>
</dbReference>
<keyword evidence="2 5" id="KW-0812">Transmembrane</keyword>
<organism evidence="6 7">
    <name type="scientific">Rhodocollybia butyracea</name>
    <dbReference type="NCBI Taxonomy" id="206335"/>
    <lineage>
        <taxon>Eukaryota</taxon>
        <taxon>Fungi</taxon>
        <taxon>Dikarya</taxon>
        <taxon>Basidiomycota</taxon>
        <taxon>Agaricomycotina</taxon>
        <taxon>Agaricomycetes</taxon>
        <taxon>Agaricomycetidae</taxon>
        <taxon>Agaricales</taxon>
        <taxon>Marasmiineae</taxon>
        <taxon>Omphalotaceae</taxon>
        <taxon>Rhodocollybia</taxon>
    </lineage>
</organism>
<feature type="transmembrane region" description="Helical" evidence="5">
    <location>
        <begin position="94"/>
        <end position="115"/>
    </location>
</feature>
<dbReference type="AlphaFoldDB" id="A0A9P5PSJ4"/>
<protein>
    <submittedName>
        <fullName evidence="6">Voltage-dependent anion channel</fullName>
    </submittedName>
</protein>
<dbReference type="Pfam" id="PF03595">
    <property type="entry name" value="SLAC1"/>
    <property type="match status" value="2"/>
</dbReference>
<gene>
    <name evidence="6" type="ORF">BDP27DRAFT_1421785</name>
</gene>
<evidence type="ECO:0000256" key="1">
    <source>
        <dbReference type="ARBA" id="ARBA00004141"/>
    </source>
</evidence>
<comment type="caution">
    <text evidence="6">The sequence shown here is derived from an EMBL/GenBank/DDBJ whole genome shotgun (WGS) entry which is preliminary data.</text>
</comment>
<dbReference type="PANTHER" id="PTHR31162:SF3">
    <property type="entry name" value="TRANSPORTER_MALIC ACID TRANSPORT PROTEIN, PUTATIVE-RELATED"/>
    <property type="match status" value="1"/>
</dbReference>
<reference evidence="6" key="1">
    <citation type="submission" date="2020-11" db="EMBL/GenBank/DDBJ databases">
        <authorList>
            <consortium name="DOE Joint Genome Institute"/>
            <person name="Ahrendt S."/>
            <person name="Riley R."/>
            <person name="Andreopoulos W."/>
            <person name="Labutti K."/>
            <person name="Pangilinan J."/>
            <person name="Ruiz-Duenas F.J."/>
            <person name="Barrasa J.M."/>
            <person name="Sanchez-Garcia M."/>
            <person name="Camarero S."/>
            <person name="Miyauchi S."/>
            <person name="Serrano A."/>
            <person name="Linde D."/>
            <person name="Babiker R."/>
            <person name="Drula E."/>
            <person name="Ayuso-Fernandez I."/>
            <person name="Pacheco R."/>
            <person name="Padilla G."/>
            <person name="Ferreira P."/>
            <person name="Barriuso J."/>
            <person name="Kellner H."/>
            <person name="Castanera R."/>
            <person name="Alfaro M."/>
            <person name="Ramirez L."/>
            <person name="Pisabarro A.G."/>
            <person name="Kuo A."/>
            <person name="Tritt A."/>
            <person name="Lipzen A."/>
            <person name="He G."/>
            <person name="Yan M."/>
            <person name="Ng V."/>
            <person name="Cullen D."/>
            <person name="Martin F."/>
            <person name="Rosso M.-N."/>
            <person name="Henrissat B."/>
            <person name="Hibbett D."/>
            <person name="Martinez A.T."/>
            <person name="Grigoriev I.V."/>
        </authorList>
    </citation>
    <scope>NUCLEOTIDE SEQUENCE</scope>
    <source>
        <strain evidence="6">AH 40177</strain>
    </source>
</reference>
<evidence type="ECO:0000256" key="5">
    <source>
        <dbReference type="SAM" id="Phobius"/>
    </source>
</evidence>
<dbReference type="GO" id="GO:0016020">
    <property type="term" value="C:membrane"/>
    <property type="evidence" value="ECO:0007669"/>
    <property type="project" value="UniProtKB-SubCell"/>
</dbReference>
<feature type="transmembrane region" description="Helical" evidence="5">
    <location>
        <begin position="187"/>
        <end position="206"/>
    </location>
</feature>
<keyword evidence="4 5" id="KW-0472">Membrane</keyword>
<dbReference type="InterPro" id="IPR004695">
    <property type="entry name" value="SLAC1/Mae1/Ssu1/TehA"/>
</dbReference>
<feature type="transmembrane region" description="Helical" evidence="5">
    <location>
        <begin position="22"/>
        <end position="43"/>
    </location>
</feature>
<dbReference type="EMBL" id="JADNRY010000059">
    <property type="protein sequence ID" value="KAF9068608.1"/>
    <property type="molecule type" value="Genomic_DNA"/>
</dbReference>
<comment type="subcellular location">
    <subcellularLocation>
        <location evidence="1">Membrane</location>
        <topology evidence="1">Multi-pass membrane protein</topology>
    </subcellularLocation>
</comment>
<evidence type="ECO:0000256" key="4">
    <source>
        <dbReference type="ARBA" id="ARBA00023136"/>
    </source>
</evidence>
<proteinExistence type="predicted"/>
<feature type="transmembrane region" description="Helical" evidence="5">
    <location>
        <begin position="283"/>
        <end position="310"/>
    </location>
</feature>
<dbReference type="PANTHER" id="PTHR31162">
    <property type="entry name" value="MALIC ACID TRANSPORT PROTEIN-RELATED"/>
    <property type="match status" value="1"/>
</dbReference>
<feature type="transmembrane region" description="Helical" evidence="5">
    <location>
        <begin position="55"/>
        <end position="74"/>
    </location>
</feature>
<feature type="transmembrane region" description="Helical" evidence="5">
    <location>
        <begin position="353"/>
        <end position="377"/>
    </location>
</feature>
<dbReference type="GO" id="GO:0015140">
    <property type="term" value="F:malate transmembrane transporter activity"/>
    <property type="evidence" value="ECO:0007669"/>
    <property type="project" value="InterPro"/>
</dbReference>
<feature type="transmembrane region" description="Helical" evidence="5">
    <location>
        <begin position="244"/>
        <end position="263"/>
    </location>
</feature>
<accession>A0A9P5PSJ4</accession>
<evidence type="ECO:0000256" key="3">
    <source>
        <dbReference type="ARBA" id="ARBA00022989"/>
    </source>
</evidence>
<keyword evidence="3 5" id="KW-1133">Transmembrane helix</keyword>
<feature type="transmembrane region" description="Helical" evidence="5">
    <location>
        <begin position="122"/>
        <end position="147"/>
    </location>
</feature>
<evidence type="ECO:0000313" key="6">
    <source>
        <dbReference type="EMBL" id="KAF9068608.1"/>
    </source>
</evidence>
<dbReference type="Gene3D" id="1.50.10.150">
    <property type="entry name" value="Voltage-dependent anion channel"/>
    <property type="match status" value="1"/>
</dbReference>
<evidence type="ECO:0000256" key="2">
    <source>
        <dbReference type="ARBA" id="ARBA00022692"/>
    </source>
</evidence>
<evidence type="ECO:0000313" key="7">
    <source>
        <dbReference type="Proteomes" id="UP000772434"/>
    </source>
</evidence>
<feature type="transmembrane region" description="Helical" evidence="5">
    <location>
        <begin position="322"/>
        <end position="341"/>
    </location>
</feature>
<dbReference type="CDD" id="cd09317">
    <property type="entry name" value="TDT_Mae1_like"/>
    <property type="match status" value="1"/>
</dbReference>
<dbReference type="InterPro" id="IPR038665">
    <property type="entry name" value="Voltage-dep_anion_channel_sf"/>
</dbReference>
<dbReference type="OrthoDB" id="2901184at2759"/>
<feature type="transmembrane region" description="Helical" evidence="5">
    <location>
        <begin position="212"/>
        <end position="232"/>
    </location>
</feature>
<dbReference type="InterPro" id="IPR030185">
    <property type="entry name" value="Mae1"/>
</dbReference>
<sequence length="434" mass="48995">MTNPSGSEKPRVSALARRIHGWSWQAFPIGMGTGAVYVTLSQIKEHSQALTKVETFFYFLNIAFFLLNVTTLIAQTILFPRQSWRLINDPSKSVFVPVIVLSYGTIIIGTINYAYPHHVGRNLIYVLFWIYVALACLTCFPMLVIWFNKTHDLKDFTPAYILPLMVVGVIAYNVLKTLDATDKRAVGILIVSYFFQGKFLFVLPSVSKLTLLQGFGFFITFFYLCIYIIRIMTTGFLEGAQASGAFVACAPPGFTALALLNLGEHAKDILHAHNLISPNAGEIWFAMSVFAALMLWGLAVFLFVLGILPYWFKVEKDLKDILGCWALAFPNIGWISTTRVLGDVFDIVGFYDLHLVLSILMCALWLVLSVLTVLAFWKGLIFRSKEKDVLRDIQYYRQKNLLKLTLPTLNLPSPYDNHDNEDVQAYRTPHSSLA</sequence>
<keyword evidence="7" id="KW-1185">Reference proteome</keyword>
<feature type="transmembrane region" description="Helical" evidence="5">
    <location>
        <begin position="159"/>
        <end position="175"/>
    </location>
</feature>
<name>A0A9P5PSJ4_9AGAR</name>